<protein>
    <submittedName>
        <fullName evidence="4">Prefoldin beta subunit</fullName>
    </submittedName>
</protein>
<name>A0A9P5D4M9_9HYPO</name>
<reference evidence="4" key="1">
    <citation type="submission" date="2020-03" db="EMBL/GenBank/DDBJ databases">
        <title>Site-based positive gene gene selection in Geosmithia morbida across the United States reveals a broad range of putative effectors and factors for local host and environmental adapation.</title>
        <authorList>
            <person name="Onufrak A."/>
            <person name="Murdoch R.W."/>
            <person name="Gazis R."/>
            <person name="Huff M."/>
            <person name="Staton M."/>
            <person name="Klingeman W."/>
            <person name="Hadziabdic D."/>
        </authorList>
    </citation>
    <scope>NUCLEOTIDE SEQUENCE</scope>
    <source>
        <strain evidence="4">1262</strain>
    </source>
</reference>
<dbReference type="RefSeq" id="XP_035324894.1">
    <property type="nucleotide sequence ID" value="XM_035463470.1"/>
</dbReference>
<sequence length="133" mass="14440">MAAAVTNPQARLEALSDDFQKLQQDLQETVASRQRLEGQRQENIGVQKEFENLGDDETIYKLTGPVLLKQDKMEANSTVKGRLDFINGEITRLEGVIRSSQQSMEKKKAEIIQIQAAAQAAGAGAGAGVDGPQ</sequence>
<dbReference type="CDD" id="cd23161">
    <property type="entry name" value="Prefoldin_6"/>
    <property type="match status" value="1"/>
</dbReference>
<organism evidence="4 5">
    <name type="scientific">Geosmithia morbida</name>
    <dbReference type="NCBI Taxonomy" id="1094350"/>
    <lineage>
        <taxon>Eukaryota</taxon>
        <taxon>Fungi</taxon>
        <taxon>Dikarya</taxon>
        <taxon>Ascomycota</taxon>
        <taxon>Pezizomycotina</taxon>
        <taxon>Sordariomycetes</taxon>
        <taxon>Hypocreomycetidae</taxon>
        <taxon>Hypocreales</taxon>
        <taxon>Bionectriaceae</taxon>
        <taxon>Geosmithia</taxon>
    </lineage>
</organism>
<comment type="caution">
    <text evidence="4">The sequence shown here is derived from an EMBL/GenBank/DDBJ whole genome shotgun (WGS) entry which is preliminary data.</text>
</comment>
<dbReference type="FunFam" id="1.10.287.370:FF:000003">
    <property type="entry name" value="Prefoldin subunit 6"/>
    <property type="match status" value="1"/>
</dbReference>
<dbReference type="InterPro" id="IPR002777">
    <property type="entry name" value="PFD_beta-like"/>
</dbReference>
<evidence type="ECO:0000313" key="4">
    <source>
        <dbReference type="EMBL" id="KAF4126242.1"/>
    </source>
</evidence>
<dbReference type="SUPFAM" id="SSF46579">
    <property type="entry name" value="Prefoldin"/>
    <property type="match status" value="1"/>
</dbReference>
<dbReference type="GO" id="GO:0016272">
    <property type="term" value="C:prefoldin complex"/>
    <property type="evidence" value="ECO:0007669"/>
    <property type="project" value="InterPro"/>
</dbReference>
<evidence type="ECO:0000256" key="1">
    <source>
        <dbReference type="ARBA" id="ARBA00008045"/>
    </source>
</evidence>
<keyword evidence="3" id="KW-0175">Coiled coil</keyword>
<dbReference type="GO" id="GO:0051082">
    <property type="term" value="F:unfolded protein binding"/>
    <property type="evidence" value="ECO:0007669"/>
    <property type="project" value="InterPro"/>
</dbReference>
<dbReference type="PANTHER" id="PTHR21431:SF0">
    <property type="entry name" value="PREFOLDIN SUBUNIT 6"/>
    <property type="match status" value="1"/>
</dbReference>
<evidence type="ECO:0000256" key="2">
    <source>
        <dbReference type="ARBA" id="ARBA00023186"/>
    </source>
</evidence>
<keyword evidence="2" id="KW-0143">Chaperone</keyword>
<dbReference type="Pfam" id="PF01920">
    <property type="entry name" value="Prefoldin_2"/>
    <property type="match status" value="1"/>
</dbReference>
<accession>A0A9P5D4M9</accession>
<dbReference type="EMBL" id="JAANYQ010000002">
    <property type="protein sequence ID" value="KAF4126242.1"/>
    <property type="molecule type" value="Genomic_DNA"/>
</dbReference>
<dbReference type="PANTHER" id="PTHR21431">
    <property type="entry name" value="PREFOLDIN SUBUNIT 6"/>
    <property type="match status" value="1"/>
</dbReference>
<dbReference type="Gene3D" id="1.10.287.370">
    <property type="match status" value="1"/>
</dbReference>
<dbReference type="GO" id="GO:0006457">
    <property type="term" value="P:protein folding"/>
    <property type="evidence" value="ECO:0007669"/>
    <property type="project" value="InterPro"/>
</dbReference>
<dbReference type="GO" id="GO:0051087">
    <property type="term" value="F:protein-folding chaperone binding"/>
    <property type="evidence" value="ECO:0007669"/>
    <property type="project" value="TreeGrafter"/>
</dbReference>
<keyword evidence="5" id="KW-1185">Reference proteome</keyword>
<dbReference type="InterPro" id="IPR009053">
    <property type="entry name" value="Prefoldin"/>
</dbReference>
<evidence type="ECO:0000313" key="5">
    <source>
        <dbReference type="Proteomes" id="UP000749293"/>
    </source>
</evidence>
<feature type="coiled-coil region" evidence="3">
    <location>
        <begin position="12"/>
        <end position="39"/>
    </location>
</feature>
<gene>
    <name evidence="4" type="ORF">GMORB2_1488</name>
</gene>
<dbReference type="GeneID" id="55967718"/>
<proteinExistence type="inferred from homology"/>
<dbReference type="Proteomes" id="UP000749293">
    <property type="component" value="Unassembled WGS sequence"/>
</dbReference>
<comment type="similarity">
    <text evidence="1">Belongs to the prefoldin subunit beta family.</text>
</comment>
<dbReference type="GO" id="GO:0051131">
    <property type="term" value="P:chaperone-mediated protein complex assembly"/>
    <property type="evidence" value="ECO:0007669"/>
    <property type="project" value="TreeGrafter"/>
</dbReference>
<dbReference type="AlphaFoldDB" id="A0A9P5D4M9"/>
<dbReference type="OrthoDB" id="248120at2759"/>
<evidence type="ECO:0000256" key="3">
    <source>
        <dbReference type="SAM" id="Coils"/>
    </source>
</evidence>
<dbReference type="GO" id="GO:0005737">
    <property type="term" value="C:cytoplasm"/>
    <property type="evidence" value="ECO:0007669"/>
    <property type="project" value="TreeGrafter"/>
</dbReference>